<evidence type="ECO:0000256" key="3">
    <source>
        <dbReference type="ARBA" id="ARBA00022692"/>
    </source>
</evidence>
<evidence type="ECO:0000313" key="13">
    <source>
        <dbReference type="Ensembl" id="ENSCCRP00010073119.1"/>
    </source>
</evidence>
<feature type="domain" description="Peptidase M28" evidence="12">
    <location>
        <begin position="200"/>
        <end position="314"/>
    </location>
</feature>
<keyword evidence="14" id="KW-1185">Reference proteome</keyword>
<keyword evidence="4 11" id="KW-0732">Signal</keyword>
<dbReference type="Proteomes" id="UP001155660">
    <property type="component" value="Chromosome B21"/>
</dbReference>
<feature type="signal peptide" evidence="11">
    <location>
        <begin position="1"/>
        <end position="26"/>
    </location>
</feature>
<feature type="chain" id="PRO_5044676348" description="Nicalin" evidence="11">
    <location>
        <begin position="27"/>
        <end position="556"/>
    </location>
</feature>
<dbReference type="GO" id="GO:0009966">
    <property type="term" value="P:regulation of signal transduction"/>
    <property type="evidence" value="ECO:0007669"/>
    <property type="project" value="InterPro"/>
</dbReference>
<dbReference type="KEGG" id="ccar:109096482"/>
<dbReference type="Pfam" id="PF04389">
    <property type="entry name" value="Peptidase_M28"/>
    <property type="match status" value="1"/>
</dbReference>
<evidence type="ECO:0000259" key="12">
    <source>
        <dbReference type="Pfam" id="PF04389"/>
    </source>
</evidence>
<evidence type="ECO:0000256" key="5">
    <source>
        <dbReference type="ARBA" id="ARBA00022824"/>
    </source>
</evidence>
<evidence type="ECO:0000256" key="2">
    <source>
        <dbReference type="ARBA" id="ARBA00007717"/>
    </source>
</evidence>
<evidence type="ECO:0000256" key="6">
    <source>
        <dbReference type="ARBA" id="ARBA00022989"/>
    </source>
</evidence>
<dbReference type="RefSeq" id="XP_042604332.1">
    <property type="nucleotide sequence ID" value="XM_042748398.1"/>
</dbReference>
<dbReference type="SUPFAM" id="SSF53187">
    <property type="entry name" value="Zn-dependent exopeptidases"/>
    <property type="match status" value="1"/>
</dbReference>
<keyword evidence="7 10" id="KW-0472">Membrane</keyword>
<dbReference type="Proteomes" id="UP000694427">
    <property type="component" value="Unplaced"/>
</dbReference>
<evidence type="ECO:0000256" key="11">
    <source>
        <dbReference type="SAM" id="SignalP"/>
    </source>
</evidence>
<comment type="function">
    <text evidence="9">May antagonize Nodal signaling and subsequent organization of axial structures during mesodermal patterning.</text>
</comment>
<gene>
    <name evidence="13 15" type="primary">zgc:109965</name>
</gene>
<dbReference type="AlphaFoldDB" id="A0A8C1QY33"/>
<dbReference type="GeneID" id="109096482"/>
<proteinExistence type="inferred from homology"/>
<keyword evidence="6 10" id="KW-1133">Transmembrane helix</keyword>
<dbReference type="PIRSF" id="PIRSF011018">
    <property type="entry name" value="Nicalin"/>
    <property type="match status" value="1"/>
</dbReference>
<dbReference type="GO" id="GO:0005789">
    <property type="term" value="C:endoplasmic reticulum membrane"/>
    <property type="evidence" value="ECO:0007669"/>
    <property type="project" value="UniProtKB-SubCell"/>
</dbReference>
<comment type="subcellular location">
    <subcellularLocation>
        <location evidence="1">Endoplasmic reticulum membrane</location>
        <topology evidence="1">Single-pass membrane protein</topology>
    </subcellularLocation>
</comment>
<name>A0A8C1QY33_CYPCA</name>
<keyword evidence="8" id="KW-0325">Glycoprotein</keyword>
<dbReference type="InterPro" id="IPR016574">
    <property type="entry name" value="Nicalin"/>
</dbReference>
<evidence type="ECO:0000313" key="14">
    <source>
        <dbReference type="Proteomes" id="UP000694427"/>
    </source>
</evidence>
<organism evidence="13 14">
    <name type="scientific">Cyprinus carpio</name>
    <name type="common">Common carp</name>
    <dbReference type="NCBI Taxonomy" id="7962"/>
    <lineage>
        <taxon>Eukaryota</taxon>
        <taxon>Metazoa</taxon>
        <taxon>Chordata</taxon>
        <taxon>Craniata</taxon>
        <taxon>Vertebrata</taxon>
        <taxon>Euteleostomi</taxon>
        <taxon>Actinopterygii</taxon>
        <taxon>Neopterygii</taxon>
        <taxon>Teleostei</taxon>
        <taxon>Ostariophysi</taxon>
        <taxon>Cypriniformes</taxon>
        <taxon>Cyprinidae</taxon>
        <taxon>Cyprininae</taxon>
        <taxon>Cyprinus</taxon>
    </lineage>
</organism>
<dbReference type="InterPro" id="IPR007484">
    <property type="entry name" value="Peptidase_M28"/>
</dbReference>
<protein>
    <recommendedName>
        <fullName evidence="9">Nicalin</fullName>
    </recommendedName>
</protein>
<evidence type="ECO:0000256" key="4">
    <source>
        <dbReference type="ARBA" id="ARBA00022729"/>
    </source>
</evidence>
<dbReference type="OrthoDB" id="5913609at2759"/>
<dbReference type="Gene3D" id="3.40.630.10">
    <property type="entry name" value="Zn peptidases"/>
    <property type="match status" value="1"/>
</dbReference>
<reference evidence="15" key="1">
    <citation type="submission" date="2025-04" db="UniProtKB">
        <authorList>
            <consortium name="RefSeq"/>
        </authorList>
    </citation>
    <scope>IDENTIFICATION</scope>
    <source>
        <tissue evidence="15">Muscle</tissue>
    </source>
</reference>
<evidence type="ECO:0000256" key="9">
    <source>
        <dbReference type="PIRNR" id="PIRNR011018"/>
    </source>
</evidence>
<comment type="similarity">
    <text evidence="2 9">Belongs to the nicastrin family.</text>
</comment>
<evidence type="ECO:0000256" key="1">
    <source>
        <dbReference type="ARBA" id="ARBA00004389"/>
    </source>
</evidence>
<accession>A0A8C1QY33</accession>
<evidence type="ECO:0000313" key="15">
    <source>
        <dbReference type="RefSeq" id="XP_042604332.1"/>
    </source>
</evidence>
<dbReference type="FunFam" id="3.40.630.10:FF:000021">
    <property type="entry name" value="Nicalin"/>
    <property type="match status" value="1"/>
</dbReference>
<keyword evidence="3 10" id="KW-0812">Transmembrane</keyword>
<evidence type="ECO:0000256" key="8">
    <source>
        <dbReference type="ARBA" id="ARBA00023180"/>
    </source>
</evidence>
<dbReference type="Ensembl" id="ENSCCRT00010080881.1">
    <property type="protein sequence ID" value="ENSCCRP00010073119.1"/>
    <property type="gene ID" value="ENSCCRG00010031776.1"/>
</dbReference>
<dbReference type="CDD" id="cd03882">
    <property type="entry name" value="M28_nicalin_like"/>
    <property type="match status" value="1"/>
</dbReference>
<sequence length="556" mass="62434">MWGVSMSLRTSKVAALLLLSVHLLHASALPAASSYEFNAYRMQQYNLHQDKHGCRGAIVVAEARSAVDTSLTRRCVIMKLPDFSTERYLEAKKQNAAAVLILLPQNISSVPEDIVQGFMVAESQALQKETLMPVYVVPEDDQLLCMYEEVTQAAATKSASVLVRVLRSIITTTAFQILVSSSSPIKPITDTTIITLEGVLPGAGEDPPTIVITAHYDSFGLAPWLAYGADSNGSGVTILLELVRLFHHLYSDPRSQAPYHLLFSLTGGGKYNFLGTKRWLEENMDHAESSLLHDNVAFVLCLDSLATGDELFLHVSRPPKPGTPQYSFIQQLEQIISARIPWVRFGTVHKKINLQEATLAWEHERYGMKRIPGFTLSHIENPKSELRGSILDTMTQVDIRKLKRNTVIVAESLARFMYNLSDKGSAKDMQVFKGSLDIQDNRLSALMTMITSVPRAVQLMDREPEHTLLISSLEQEFKHYLQQVHRHTFHLDRRDPEITFFDQMKQPMMMYRVKPATFDLFLGGCIAGYLGIVYYAIQTFGNVYTKLKATVKAKHQ</sequence>
<keyword evidence="5" id="KW-0256">Endoplasmic reticulum</keyword>
<feature type="transmembrane region" description="Helical" evidence="10">
    <location>
        <begin position="516"/>
        <end position="537"/>
    </location>
</feature>
<dbReference type="PANTHER" id="PTHR31826">
    <property type="entry name" value="NICALIN"/>
    <property type="match status" value="1"/>
</dbReference>
<evidence type="ECO:0000256" key="7">
    <source>
        <dbReference type="ARBA" id="ARBA00023136"/>
    </source>
</evidence>
<dbReference type="OMA" id="GGCITAY"/>
<reference evidence="13" key="2">
    <citation type="submission" date="2025-05" db="UniProtKB">
        <authorList>
            <consortium name="Ensembl"/>
        </authorList>
    </citation>
    <scope>IDENTIFICATION</scope>
</reference>
<accession>A0A8C1AZT6</accession>
<evidence type="ECO:0000256" key="10">
    <source>
        <dbReference type="SAM" id="Phobius"/>
    </source>
</evidence>